<dbReference type="EMBL" id="NBXE01000019">
    <property type="protein sequence ID" value="RFA27519.1"/>
    <property type="molecule type" value="Genomic_DNA"/>
</dbReference>
<reference evidence="1 2" key="1">
    <citation type="submission" date="2017-04" db="EMBL/GenBank/DDBJ databases">
        <title>Comparative genome analysis of Subtercola boreus.</title>
        <authorList>
            <person name="Cho Y.-J."/>
            <person name="Cho A."/>
            <person name="Kim O.-S."/>
            <person name="Lee J.-I."/>
        </authorList>
    </citation>
    <scope>NUCLEOTIDE SEQUENCE [LARGE SCALE GENOMIC DNA]</scope>
    <source>
        <strain evidence="1 2">P28004</strain>
    </source>
</reference>
<gene>
    <name evidence="1" type="ORF">B7R25_07250</name>
</gene>
<dbReference type="Proteomes" id="UP000257080">
    <property type="component" value="Unassembled WGS sequence"/>
</dbReference>
<comment type="caution">
    <text evidence="1">The sequence shown here is derived from an EMBL/GenBank/DDBJ whole genome shotgun (WGS) entry which is preliminary data.</text>
</comment>
<protein>
    <submittedName>
        <fullName evidence="1">Uncharacterized protein</fullName>
    </submittedName>
</protein>
<sequence length="109" mass="11786">MPNRSPGEYPAVTAHHHFYLPWHENGSNEAVGVALARQLTHENAGAEVVTLLHPNELSNAPTTPTDPARYVVGIEGPGCSLIAWAARFGALNIDTGEVEHARAETEWHS</sequence>
<name>A0A3E0WAR3_9MICO</name>
<evidence type="ECO:0000313" key="1">
    <source>
        <dbReference type="EMBL" id="RFA27519.1"/>
    </source>
</evidence>
<proteinExistence type="predicted"/>
<organism evidence="1 2">
    <name type="scientific">Subtercola boreus</name>
    <dbReference type="NCBI Taxonomy" id="120213"/>
    <lineage>
        <taxon>Bacteria</taxon>
        <taxon>Bacillati</taxon>
        <taxon>Actinomycetota</taxon>
        <taxon>Actinomycetes</taxon>
        <taxon>Micrococcales</taxon>
        <taxon>Microbacteriaceae</taxon>
        <taxon>Subtercola</taxon>
    </lineage>
</organism>
<accession>A0A3E0WAR3</accession>
<evidence type="ECO:0000313" key="2">
    <source>
        <dbReference type="Proteomes" id="UP000257080"/>
    </source>
</evidence>
<dbReference type="AlphaFoldDB" id="A0A3E0WAR3"/>